<gene>
    <name evidence="1" type="ORF">MNBD_GAMMA19-1737</name>
</gene>
<evidence type="ECO:0000313" key="1">
    <source>
        <dbReference type="EMBL" id="VAW96710.1"/>
    </source>
</evidence>
<dbReference type="EMBL" id="UOFV01000096">
    <property type="protein sequence ID" value="VAW96710.1"/>
    <property type="molecule type" value="Genomic_DNA"/>
</dbReference>
<dbReference type="AlphaFoldDB" id="A0A3B1A584"/>
<name>A0A3B1A584_9ZZZZ</name>
<accession>A0A3B1A584</accession>
<organism evidence="1">
    <name type="scientific">hydrothermal vent metagenome</name>
    <dbReference type="NCBI Taxonomy" id="652676"/>
    <lineage>
        <taxon>unclassified sequences</taxon>
        <taxon>metagenomes</taxon>
        <taxon>ecological metagenomes</taxon>
    </lineage>
</organism>
<proteinExistence type="predicted"/>
<protein>
    <recommendedName>
        <fullName evidence="2">Segregation and condensation protein A</fullName>
    </recommendedName>
</protein>
<evidence type="ECO:0008006" key="2">
    <source>
        <dbReference type="Google" id="ProtNLM"/>
    </source>
</evidence>
<reference evidence="1" key="1">
    <citation type="submission" date="2018-06" db="EMBL/GenBank/DDBJ databases">
        <authorList>
            <person name="Zhirakovskaya E."/>
        </authorList>
    </citation>
    <scope>NUCLEOTIDE SEQUENCE</scope>
</reference>
<sequence length="99" mass="10874">MSIETESESKEQRILRMVKKVITEIAKDTHTPPGMRHPLSDNTINSMRACLDLIVSREAELVAQSGNVSSGKPRFVDEPSGNVIVQLKGGGKSDNKKQK</sequence>